<dbReference type="AlphaFoldDB" id="A0A9W8GKX7"/>
<dbReference type="EMBL" id="JANBTX010000046">
    <property type="protein sequence ID" value="KAJ2688453.1"/>
    <property type="molecule type" value="Genomic_DNA"/>
</dbReference>
<keyword evidence="2" id="KW-1185">Reference proteome</keyword>
<name>A0A9W8GKX7_9FUNG</name>
<organism evidence="1 2">
    <name type="scientific">Coemansia spiralis</name>
    <dbReference type="NCBI Taxonomy" id="417178"/>
    <lineage>
        <taxon>Eukaryota</taxon>
        <taxon>Fungi</taxon>
        <taxon>Fungi incertae sedis</taxon>
        <taxon>Zoopagomycota</taxon>
        <taxon>Kickxellomycotina</taxon>
        <taxon>Kickxellomycetes</taxon>
        <taxon>Kickxellales</taxon>
        <taxon>Kickxellaceae</taxon>
        <taxon>Coemansia</taxon>
    </lineage>
</organism>
<sequence>MANINGDRDLAYIFRLRSFSIRVKDIFQAYNATSIGKTLSRVFSTASPGIRSLTLSMNLSADSRLKFMIPPSFVDSLDCLVLDREFGVHGLENLLQLFPNLKLNYYRGLFVGLMDRLPALRTLRVSALSHAQVNENILALVESSADPDCMAHLRRLRVQPLCD</sequence>
<dbReference type="Proteomes" id="UP001151516">
    <property type="component" value="Unassembled WGS sequence"/>
</dbReference>
<proteinExistence type="predicted"/>
<gene>
    <name evidence="1" type="ORF">IWW39_002219</name>
</gene>
<evidence type="ECO:0000313" key="1">
    <source>
        <dbReference type="EMBL" id="KAJ2688453.1"/>
    </source>
</evidence>
<dbReference type="OrthoDB" id="5569077at2759"/>
<accession>A0A9W8GKX7</accession>
<protein>
    <submittedName>
        <fullName evidence="1">Uncharacterized protein</fullName>
    </submittedName>
</protein>
<reference evidence="1" key="1">
    <citation type="submission" date="2022-07" db="EMBL/GenBank/DDBJ databases">
        <title>Phylogenomic reconstructions and comparative analyses of Kickxellomycotina fungi.</title>
        <authorList>
            <person name="Reynolds N.K."/>
            <person name="Stajich J.E."/>
            <person name="Barry K."/>
            <person name="Grigoriev I.V."/>
            <person name="Crous P."/>
            <person name="Smith M.E."/>
        </authorList>
    </citation>
    <scope>NUCLEOTIDE SEQUENCE</scope>
    <source>
        <strain evidence="1">CBS 109367</strain>
    </source>
</reference>
<evidence type="ECO:0000313" key="2">
    <source>
        <dbReference type="Proteomes" id="UP001151516"/>
    </source>
</evidence>
<comment type="caution">
    <text evidence="1">The sequence shown here is derived from an EMBL/GenBank/DDBJ whole genome shotgun (WGS) entry which is preliminary data.</text>
</comment>